<dbReference type="SUPFAM" id="SSF100939">
    <property type="entry name" value="SPOC domain-like"/>
    <property type="match status" value="1"/>
</dbReference>
<evidence type="ECO:0008006" key="3">
    <source>
        <dbReference type="Google" id="ProtNLM"/>
    </source>
</evidence>
<dbReference type="SUPFAM" id="SSF101420">
    <property type="entry name" value="C-terminal domain of Ku80"/>
    <property type="match status" value="1"/>
</dbReference>
<accession>A0A7S3NNH6</accession>
<feature type="region of interest" description="Disordered" evidence="1">
    <location>
        <begin position="53"/>
        <end position="75"/>
    </location>
</feature>
<proteinExistence type="predicted"/>
<protein>
    <recommendedName>
        <fullName evidence="3">Ku domain-containing protein</fullName>
    </recommendedName>
</protein>
<sequence>MAYHFCNERISLELVEILRPGADRGTSFKWPDRGDSNAYEVLLLAKTELEERRRKQDKDERQRQQDIDKRETTKEKAEKKIPNFSISEFIIWLSNDTAFLSDEDKKDLNFKKTVKVMRNKFIQIHGYFLGNECKALSYAAKETHGNFIGGTIDDLRNGMRSFCAGLAQTAVPGSQNIEFILGPELAFRCLSTARVKRCSATPPRKMESLITAQKQRLIMDKESADMDIDEEYIDDMKDEAKVTSMTSYYINNNDMDDDDDEPEQPKQDFTTHIMAANDTSVDYNKICRAYDYGGKIVQASFVNGKLSEPESYMKTSAYPDGTKAGKRPNTVFRLAVLSAHPRKVVLDNAQLIEPESERILSGNGPRACAALTALCNSLRSMDQGLVARLTKPPTKSHMKPTDKLVALAPYSSDSDLSDTLLLRPLPWRDQTIQHDSPLLALFARGTTQGNKRRCQYLDDDESKISQPAKCLRQAAENIIDVQQFDRDRILMKLSLLSDDHRERVWEYLRRIASLKFYPPEPKVECAVPESNFKLNIGAILETLIDIDETDKIKNANLEFVNALQPILSEAKKERDLASESRAFNFRDAVLNANTDSKFHFTHSLVPDQPLFVIDDRVPAAISSLTPVTHFQTQLDSRVSDLRATEDLFEAMRGKILDFLKEAEEDPGYFENAAECLLALRDASYSETYEENVREKFQASYLKFLSNHIGPLLPKDNGELRDALSLHGLLNDE</sequence>
<reference evidence="2" key="1">
    <citation type="submission" date="2021-01" db="EMBL/GenBank/DDBJ databases">
        <authorList>
            <person name="Corre E."/>
            <person name="Pelletier E."/>
            <person name="Niang G."/>
            <person name="Scheremetjew M."/>
            <person name="Finn R."/>
            <person name="Kale V."/>
            <person name="Holt S."/>
            <person name="Cochrane G."/>
            <person name="Meng A."/>
            <person name="Brown T."/>
            <person name="Cohen L."/>
        </authorList>
    </citation>
    <scope>NUCLEOTIDE SEQUENCE</scope>
    <source>
        <strain evidence="2">CCMP1510</strain>
    </source>
</reference>
<organism evidence="2">
    <name type="scientific">Aureoumbra lagunensis</name>
    <dbReference type="NCBI Taxonomy" id="44058"/>
    <lineage>
        <taxon>Eukaryota</taxon>
        <taxon>Sar</taxon>
        <taxon>Stramenopiles</taxon>
        <taxon>Ochrophyta</taxon>
        <taxon>Pelagophyceae</taxon>
        <taxon>Pelagomonadales</taxon>
        <taxon>Aureoumbra</taxon>
    </lineage>
</organism>
<dbReference type="Gene3D" id="2.40.290.10">
    <property type="match status" value="1"/>
</dbReference>
<evidence type="ECO:0000256" key="1">
    <source>
        <dbReference type="SAM" id="MobiDB-lite"/>
    </source>
</evidence>
<dbReference type="AlphaFoldDB" id="A0A7S3NNH6"/>
<dbReference type="EMBL" id="HBIJ01019293">
    <property type="protein sequence ID" value="CAE0371868.1"/>
    <property type="molecule type" value="Transcribed_RNA"/>
</dbReference>
<dbReference type="InterPro" id="IPR016194">
    <property type="entry name" value="SPOC-like_C_dom_sf"/>
</dbReference>
<name>A0A7S3NNH6_9STRA</name>
<dbReference type="InterPro" id="IPR036494">
    <property type="entry name" value="Ku_C_sf"/>
</dbReference>
<evidence type="ECO:0000313" key="2">
    <source>
        <dbReference type="EMBL" id="CAE0371868.1"/>
    </source>
</evidence>
<gene>
    <name evidence="2" type="ORF">ALAG00032_LOCUS12650</name>
</gene>